<proteinExistence type="predicted"/>
<dbReference type="Proteomes" id="UP000324222">
    <property type="component" value="Unassembled WGS sequence"/>
</dbReference>
<evidence type="ECO:0000313" key="2">
    <source>
        <dbReference type="EMBL" id="MPC84476.1"/>
    </source>
</evidence>
<evidence type="ECO:0000256" key="1">
    <source>
        <dbReference type="SAM" id="MobiDB-lite"/>
    </source>
</evidence>
<gene>
    <name evidence="2" type="ORF">E2C01_079215</name>
</gene>
<dbReference type="EMBL" id="VSRR010065526">
    <property type="protein sequence ID" value="MPC84476.1"/>
    <property type="molecule type" value="Genomic_DNA"/>
</dbReference>
<protein>
    <submittedName>
        <fullName evidence="2">Uncharacterized protein</fullName>
    </submittedName>
</protein>
<organism evidence="2 3">
    <name type="scientific">Portunus trituberculatus</name>
    <name type="common">Swimming crab</name>
    <name type="synonym">Neptunus trituberculatus</name>
    <dbReference type="NCBI Taxonomy" id="210409"/>
    <lineage>
        <taxon>Eukaryota</taxon>
        <taxon>Metazoa</taxon>
        <taxon>Ecdysozoa</taxon>
        <taxon>Arthropoda</taxon>
        <taxon>Crustacea</taxon>
        <taxon>Multicrustacea</taxon>
        <taxon>Malacostraca</taxon>
        <taxon>Eumalacostraca</taxon>
        <taxon>Eucarida</taxon>
        <taxon>Decapoda</taxon>
        <taxon>Pleocyemata</taxon>
        <taxon>Brachyura</taxon>
        <taxon>Eubrachyura</taxon>
        <taxon>Portunoidea</taxon>
        <taxon>Portunidae</taxon>
        <taxon>Portuninae</taxon>
        <taxon>Portunus</taxon>
    </lineage>
</organism>
<sequence>MQGTEGPYFSFQRHNRNLLSAAKTRTALRTGRHRDNFDERSVTSEGSEVHTRKNQTDSLRQPGLAGNTWYSFLRLLK</sequence>
<comment type="caution">
    <text evidence="2">The sequence shown here is derived from an EMBL/GenBank/DDBJ whole genome shotgun (WGS) entry which is preliminary data.</text>
</comment>
<accession>A0A5B7IS53</accession>
<feature type="region of interest" description="Disordered" evidence="1">
    <location>
        <begin position="26"/>
        <end position="61"/>
    </location>
</feature>
<feature type="compositionally biased region" description="Basic and acidic residues" evidence="1">
    <location>
        <begin position="33"/>
        <end position="55"/>
    </location>
</feature>
<dbReference type="AlphaFoldDB" id="A0A5B7IS53"/>
<evidence type="ECO:0000313" key="3">
    <source>
        <dbReference type="Proteomes" id="UP000324222"/>
    </source>
</evidence>
<reference evidence="2 3" key="1">
    <citation type="submission" date="2019-05" db="EMBL/GenBank/DDBJ databases">
        <title>Another draft genome of Portunus trituberculatus and its Hox gene families provides insights of decapod evolution.</title>
        <authorList>
            <person name="Jeong J.-H."/>
            <person name="Song I."/>
            <person name="Kim S."/>
            <person name="Choi T."/>
            <person name="Kim D."/>
            <person name="Ryu S."/>
            <person name="Kim W."/>
        </authorList>
    </citation>
    <scope>NUCLEOTIDE SEQUENCE [LARGE SCALE GENOMIC DNA]</scope>
    <source>
        <tissue evidence="2">Muscle</tissue>
    </source>
</reference>
<keyword evidence="3" id="KW-1185">Reference proteome</keyword>
<name>A0A5B7IS53_PORTR</name>